<keyword evidence="1" id="KW-1133">Transmembrane helix</keyword>
<sequence length="101" mass="11615">MRYFSYCLILLSLADLLTTYILLQTSHRFYEGNPIANFFFHRWNILGMTLFKFSLVAIVIVVSEIVERFRPGLGKLLLTLACAASAYVVVYGIELFFEHAI</sequence>
<gene>
    <name evidence="3" type="ORF">KIH39_09950</name>
</gene>
<reference evidence="3" key="1">
    <citation type="submission" date="2021-05" db="EMBL/GenBank/DDBJ databases">
        <title>Complete genome sequence of the cellulolytic planctomycete Telmatocola sphagniphila SP2T and characterization of the first cellulase from planctomycetes.</title>
        <authorList>
            <person name="Rakitin A.L."/>
            <person name="Beletsky A.V."/>
            <person name="Naumoff D.G."/>
            <person name="Kulichevskaya I.S."/>
            <person name="Mardanov A.V."/>
            <person name="Ravin N.V."/>
            <person name="Dedysh S.N."/>
        </authorList>
    </citation>
    <scope>NUCLEOTIDE SEQUENCE</scope>
    <source>
        <strain evidence="3">SP2T</strain>
    </source>
</reference>
<protein>
    <recommendedName>
        <fullName evidence="2">DUF5658 domain-containing protein</fullName>
    </recommendedName>
</protein>
<feature type="domain" description="DUF5658" evidence="2">
    <location>
        <begin position="7"/>
        <end position="96"/>
    </location>
</feature>
<evidence type="ECO:0000313" key="3">
    <source>
        <dbReference type="EMBL" id="QVL34206.1"/>
    </source>
</evidence>
<feature type="transmembrane region" description="Helical" evidence="1">
    <location>
        <begin position="43"/>
        <end position="65"/>
    </location>
</feature>
<organism evidence="3 4">
    <name type="scientific">Telmatocola sphagniphila</name>
    <dbReference type="NCBI Taxonomy" id="1123043"/>
    <lineage>
        <taxon>Bacteria</taxon>
        <taxon>Pseudomonadati</taxon>
        <taxon>Planctomycetota</taxon>
        <taxon>Planctomycetia</taxon>
        <taxon>Gemmatales</taxon>
        <taxon>Gemmataceae</taxon>
    </lineage>
</organism>
<dbReference type="AlphaFoldDB" id="A0A8E6BAM3"/>
<evidence type="ECO:0000256" key="1">
    <source>
        <dbReference type="SAM" id="Phobius"/>
    </source>
</evidence>
<dbReference type="Proteomes" id="UP000676194">
    <property type="component" value="Chromosome"/>
</dbReference>
<dbReference type="InterPro" id="IPR043717">
    <property type="entry name" value="DUF5658"/>
</dbReference>
<name>A0A8E6BAM3_9BACT</name>
<proteinExistence type="predicted"/>
<dbReference type="KEGG" id="tsph:KIH39_09950"/>
<keyword evidence="1" id="KW-0472">Membrane</keyword>
<keyword evidence="1" id="KW-0812">Transmembrane</keyword>
<accession>A0A8E6BAM3</accession>
<dbReference type="RefSeq" id="WP_213499178.1">
    <property type="nucleotide sequence ID" value="NZ_CP074694.1"/>
</dbReference>
<evidence type="ECO:0000313" key="4">
    <source>
        <dbReference type="Proteomes" id="UP000676194"/>
    </source>
</evidence>
<evidence type="ECO:0000259" key="2">
    <source>
        <dbReference type="Pfam" id="PF18902"/>
    </source>
</evidence>
<feature type="transmembrane region" description="Helical" evidence="1">
    <location>
        <begin position="77"/>
        <end position="97"/>
    </location>
</feature>
<dbReference type="Pfam" id="PF18902">
    <property type="entry name" value="DUF5658"/>
    <property type="match status" value="1"/>
</dbReference>
<keyword evidence="4" id="KW-1185">Reference proteome</keyword>
<feature type="transmembrane region" description="Helical" evidence="1">
    <location>
        <begin position="7"/>
        <end position="23"/>
    </location>
</feature>
<dbReference type="EMBL" id="CP074694">
    <property type="protein sequence ID" value="QVL34206.1"/>
    <property type="molecule type" value="Genomic_DNA"/>
</dbReference>